<accession>A0A5S4GAY5</accession>
<feature type="chain" id="PRO_5024357614" description="Ig-like domain-containing protein" evidence="1">
    <location>
        <begin position="25"/>
        <end position="259"/>
    </location>
</feature>
<protein>
    <recommendedName>
        <fullName evidence="4">Ig-like domain-containing protein</fullName>
    </recommendedName>
</protein>
<evidence type="ECO:0000313" key="2">
    <source>
        <dbReference type="EMBL" id="TMR30032.1"/>
    </source>
</evidence>
<feature type="signal peptide" evidence="1">
    <location>
        <begin position="1"/>
        <end position="24"/>
    </location>
</feature>
<sequence length="259" mass="26743">MRRTALLLGGVLLSGLLATPPALAAPAVKTAVAAVKASPARQSGSCPATVGFSAVVTAKGKGTVRYRWVRGDGGKSAIRSFRVNGTRRAVVTDRQTFDRTTSGWQAVEVLGKKGLSAKARFSVTCAGPIEVYDVAHPLPAAPGRPLVAAADVDVSPPAHSGACPVTVTFTATIQVSRTPAKVGYQWIDDVTGEGRPESLLFPAGGPRSRQISLPLTVGSSTSGWKAVRLLTRDGHHSGRAAYQVTCSSTPPTSPPPTSP</sequence>
<dbReference type="RefSeq" id="WP_206058744.1">
    <property type="nucleotide sequence ID" value="NZ_VCKX01000108.1"/>
</dbReference>
<dbReference type="Proteomes" id="UP000306628">
    <property type="component" value="Unassembled WGS sequence"/>
</dbReference>
<dbReference type="EMBL" id="VCKX01000108">
    <property type="protein sequence ID" value="TMR30032.1"/>
    <property type="molecule type" value="Genomic_DNA"/>
</dbReference>
<evidence type="ECO:0000313" key="3">
    <source>
        <dbReference type="Proteomes" id="UP000306628"/>
    </source>
</evidence>
<comment type="caution">
    <text evidence="2">The sequence shown here is derived from an EMBL/GenBank/DDBJ whole genome shotgun (WGS) entry which is preliminary data.</text>
</comment>
<reference evidence="2 3" key="1">
    <citation type="submission" date="2019-05" db="EMBL/GenBank/DDBJ databases">
        <title>Draft genome sequence of Nonomuraea zeae DSM 100528.</title>
        <authorList>
            <person name="Saricaoglu S."/>
            <person name="Isik K."/>
        </authorList>
    </citation>
    <scope>NUCLEOTIDE SEQUENCE [LARGE SCALE GENOMIC DNA]</scope>
    <source>
        <strain evidence="2 3">DSM 100528</strain>
    </source>
</reference>
<proteinExistence type="predicted"/>
<evidence type="ECO:0000256" key="1">
    <source>
        <dbReference type="SAM" id="SignalP"/>
    </source>
</evidence>
<evidence type="ECO:0008006" key="4">
    <source>
        <dbReference type="Google" id="ProtNLM"/>
    </source>
</evidence>
<keyword evidence="3" id="KW-1185">Reference proteome</keyword>
<keyword evidence="1" id="KW-0732">Signal</keyword>
<gene>
    <name evidence="2" type="ORF">ETD85_30550</name>
</gene>
<dbReference type="AlphaFoldDB" id="A0A5S4GAY5"/>
<organism evidence="2 3">
    <name type="scientific">Nonomuraea zeae</name>
    <dbReference type="NCBI Taxonomy" id="1642303"/>
    <lineage>
        <taxon>Bacteria</taxon>
        <taxon>Bacillati</taxon>
        <taxon>Actinomycetota</taxon>
        <taxon>Actinomycetes</taxon>
        <taxon>Streptosporangiales</taxon>
        <taxon>Streptosporangiaceae</taxon>
        <taxon>Nonomuraea</taxon>
    </lineage>
</organism>
<name>A0A5S4GAY5_9ACTN</name>
<feature type="non-terminal residue" evidence="2">
    <location>
        <position position="259"/>
    </location>
</feature>